<accession>A0A1I2DIH6</accession>
<keyword evidence="3" id="KW-1185">Reference proteome</keyword>
<name>A0A1I2DIH6_9ACTN</name>
<feature type="transmembrane region" description="Helical" evidence="1">
    <location>
        <begin position="278"/>
        <end position="298"/>
    </location>
</feature>
<feature type="transmembrane region" description="Helical" evidence="1">
    <location>
        <begin position="102"/>
        <end position="122"/>
    </location>
</feature>
<dbReference type="EMBL" id="FOND01000006">
    <property type="protein sequence ID" value="SFE80239.1"/>
    <property type="molecule type" value="Genomic_DNA"/>
</dbReference>
<dbReference type="RefSeq" id="WP_092196511.1">
    <property type="nucleotide sequence ID" value="NZ_FOND01000006.1"/>
</dbReference>
<dbReference type="STRING" id="1798228.SAMN05216574_10611"/>
<dbReference type="AlphaFoldDB" id="A0A1I2DIH6"/>
<keyword evidence="1" id="KW-1133">Transmembrane helix</keyword>
<dbReference type="Proteomes" id="UP000198589">
    <property type="component" value="Unassembled WGS sequence"/>
</dbReference>
<evidence type="ECO:0000313" key="3">
    <source>
        <dbReference type="Proteomes" id="UP000198589"/>
    </source>
</evidence>
<keyword evidence="1" id="KW-0812">Transmembrane</keyword>
<keyword evidence="1" id="KW-0472">Membrane</keyword>
<organism evidence="2 3">
    <name type="scientific">Blastococcus tunisiensis</name>
    <dbReference type="NCBI Taxonomy" id="1798228"/>
    <lineage>
        <taxon>Bacteria</taxon>
        <taxon>Bacillati</taxon>
        <taxon>Actinomycetota</taxon>
        <taxon>Actinomycetes</taxon>
        <taxon>Geodermatophilales</taxon>
        <taxon>Geodermatophilaceae</taxon>
        <taxon>Blastococcus</taxon>
    </lineage>
</organism>
<gene>
    <name evidence="2" type="ORF">SAMN05216574_10611</name>
</gene>
<sequence length="304" mass="31365">MSAAQALLIGCGAAVGLGLFLLLRTALVTEQPRLPDALARLDGRALIGSVRPVEETGDRWAQAAGRAGAWAAARLPTIGLQAPGSALALIGWTPAGYAVRKIGMALFGAAFVPLLTAVLGVAGVRLPVVVPVAGSLALAAGLFLVVNLIVRDQAAEARGQMRRALCSYLDLVSLRRDASEGPTMALERAAALGDGWVFGRISDALVTARLAGDPPWEGLRRLAADSGVGELADVADIAAVAAQEGASIAPTLRARAQSLRVQLLAEEEARANTDSEKLTAPVALLSIAFLLLFLYPALARLMAS</sequence>
<dbReference type="PANTHER" id="PTHR35007:SF1">
    <property type="entry name" value="PILUS ASSEMBLY PROTEIN"/>
    <property type="match status" value="1"/>
</dbReference>
<proteinExistence type="predicted"/>
<feature type="transmembrane region" description="Helical" evidence="1">
    <location>
        <begin position="6"/>
        <end position="23"/>
    </location>
</feature>
<evidence type="ECO:0000313" key="2">
    <source>
        <dbReference type="EMBL" id="SFE80239.1"/>
    </source>
</evidence>
<evidence type="ECO:0000256" key="1">
    <source>
        <dbReference type="SAM" id="Phobius"/>
    </source>
</evidence>
<protein>
    <submittedName>
        <fullName evidence="2">Type II secretion system (T2SS), protein F</fullName>
    </submittedName>
</protein>
<dbReference type="OrthoDB" id="5243064at2"/>
<reference evidence="3" key="1">
    <citation type="submission" date="2016-10" db="EMBL/GenBank/DDBJ databases">
        <authorList>
            <person name="Varghese N."/>
            <person name="Submissions S."/>
        </authorList>
    </citation>
    <scope>NUCLEOTIDE SEQUENCE [LARGE SCALE GENOMIC DNA]</scope>
    <source>
        <strain evidence="3">DSM 46838</strain>
    </source>
</reference>
<dbReference type="PANTHER" id="PTHR35007">
    <property type="entry name" value="INTEGRAL MEMBRANE PROTEIN-RELATED"/>
    <property type="match status" value="1"/>
</dbReference>
<feature type="transmembrane region" description="Helical" evidence="1">
    <location>
        <begin position="128"/>
        <end position="150"/>
    </location>
</feature>